<gene>
    <name evidence="2" type="ORF">SNOG_07091</name>
</gene>
<sequence length="89" mass="9575">MDKKVKPREGLRCGWNQGDVNEISRSSLVLDVNTIIDKSIASFTPNTSSCPATLKAKSSPPPGDPSQDRTPVTSSLASTQPSRHEAQPR</sequence>
<organism evidence="2 3">
    <name type="scientific">Phaeosphaeria nodorum (strain SN15 / ATCC MYA-4574 / FGSC 10173)</name>
    <name type="common">Glume blotch fungus</name>
    <name type="synonym">Parastagonospora nodorum</name>
    <dbReference type="NCBI Taxonomy" id="321614"/>
    <lineage>
        <taxon>Eukaryota</taxon>
        <taxon>Fungi</taxon>
        <taxon>Dikarya</taxon>
        <taxon>Ascomycota</taxon>
        <taxon>Pezizomycotina</taxon>
        <taxon>Dothideomycetes</taxon>
        <taxon>Pleosporomycetidae</taxon>
        <taxon>Pleosporales</taxon>
        <taxon>Pleosporineae</taxon>
        <taxon>Phaeosphaeriaceae</taxon>
        <taxon>Parastagonospora</taxon>
    </lineage>
</organism>
<dbReference type="GeneID" id="5974334"/>
<dbReference type="KEGG" id="pno:SNOG_07091"/>
<evidence type="ECO:0000313" key="2">
    <source>
        <dbReference type="EMBL" id="EAT85742.1"/>
    </source>
</evidence>
<feature type="region of interest" description="Disordered" evidence="1">
    <location>
        <begin position="42"/>
        <end position="89"/>
    </location>
</feature>
<evidence type="ECO:0000256" key="1">
    <source>
        <dbReference type="SAM" id="MobiDB-lite"/>
    </source>
</evidence>
<dbReference type="EMBL" id="CH445334">
    <property type="protein sequence ID" value="EAT85742.1"/>
    <property type="molecule type" value="Genomic_DNA"/>
</dbReference>
<dbReference type="RefSeq" id="XP_001797444.1">
    <property type="nucleotide sequence ID" value="XM_001797392.1"/>
</dbReference>
<accession>Q0UMC3</accession>
<reference evidence="3" key="1">
    <citation type="journal article" date="2007" name="Plant Cell">
        <title>Dothideomycete-plant interactions illuminated by genome sequencing and EST analysis of the wheat pathogen Stagonospora nodorum.</title>
        <authorList>
            <person name="Hane J.K."/>
            <person name="Lowe R.G."/>
            <person name="Solomon P.S."/>
            <person name="Tan K.C."/>
            <person name="Schoch C.L."/>
            <person name="Spatafora J.W."/>
            <person name="Crous P.W."/>
            <person name="Kodira C."/>
            <person name="Birren B.W."/>
            <person name="Galagan J.E."/>
            <person name="Torriani S.F."/>
            <person name="McDonald B.A."/>
            <person name="Oliver R.P."/>
        </authorList>
    </citation>
    <scope>NUCLEOTIDE SEQUENCE [LARGE SCALE GENOMIC DNA]</scope>
    <source>
        <strain evidence="3">SN15 / ATCC MYA-4574 / FGSC 10173</strain>
    </source>
</reference>
<protein>
    <submittedName>
        <fullName evidence="2">Uncharacterized protein</fullName>
    </submittedName>
</protein>
<feature type="compositionally biased region" description="Polar residues" evidence="1">
    <location>
        <begin position="68"/>
        <end position="81"/>
    </location>
</feature>
<dbReference type="InParanoid" id="Q0UMC3"/>
<feature type="compositionally biased region" description="Polar residues" evidence="1">
    <location>
        <begin position="42"/>
        <end position="51"/>
    </location>
</feature>
<dbReference type="HOGENOM" id="CLU_2455480_0_0_1"/>
<dbReference type="Proteomes" id="UP000001055">
    <property type="component" value="Unassembled WGS sequence"/>
</dbReference>
<name>Q0UMC3_PHANO</name>
<evidence type="ECO:0000313" key="3">
    <source>
        <dbReference type="Proteomes" id="UP000001055"/>
    </source>
</evidence>
<dbReference type="AlphaFoldDB" id="Q0UMC3"/>
<proteinExistence type="predicted"/>